<keyword evidence="5" id="KW-1185">Reference proteome</keyword>
<sequence length="182" mass="19653">MAFRALLAAAALQVVSGKTVINHYDGTNDLIKITKDDDSETYFKIDATGANYELGLTGSTINIKGAAYTTSDRRLKDDVTDLDDATAAIEKLRGVRYSWVKEAPGADGSKRRFLGFLAQEVEDVLPELVSTDAAGTKSVNYVGVVPVLVEALKEERASRTALEARLDAVEARLKALDTIIES</sequence>
<evidence type="ECO:0000313" key="4">
    <source>
        <dbReference type="EMBL" id="CAH0378096.1"/>
    </source>
</evidence>
<organism evidence="4 5">
    <name type="scientific">Pelagomonas calceolata</name>
    <dbReference type="NCBI Taxonomy" id="35677"/>
    <lineage>
        <taxon>Eukaryota</taxon>
        <taxon>Sar</taxon>
        <taxon>Stramenopiles</taxon>
        <taxon>Ochrophyta</taxon>
        <taxon>Pelagophyceae</taxon>
        <taxon>Pelagomonadales</taxon>
        <taxon>Pelagomonadaceae</taxon>
        <taxon>Pelagomonas</taxon>
    </lineage>
</organism>
<dbReference type="Pfam" id="PF13884">
    <property type="entry name" value="Peptidase_S74"/>
    <property type="match status" value="1"/>
</dbReference>
<feature type="coiled-coil region" evidence="1">
    <location>
        <begin position="152"/>
        <end position="179"/>
    </location>
</feature>
<evidence type="ECO:0000256" key="1">
    <source>
        <dbReference type="SAM" id="Coils"/>
    </source>
</evidence>
<proteinExistence type="predicted"/>
<comment type="caution">
    <text evidence="4">The sequence shown here is derived from an EMBL/GenBank/DDBJ whole genome shotgun (WGS) entry which is preliminary data.</text>
</comment>
<dbReference type="OrthoDB" id="27041at2759"/>
<evidence type="ECO:0000256" key="2">
    <source>
        <dbReference type="SAM" id="SignalP"/>
    </source>
</evidence>
<gene>
    <name evidence="4" type="ORF">PECAL_5P26130</name>
</gene>
<dbReference type="AlphaFoldDB" id="A0A8J2X3Y1"/>
<feature type="domain" description="Peptidase S74" evidence="3">
    <location>
        <begin position="71"/>
        <end position="166"/>
    </location>
</feature>
<evidence type="ECO:0000259" key="3">
    <source>
        <dbReference type="PROSITE" id="PS51688"/>
    </source>
</evidence>
<dbReference type="InterPro" id="IPR036388">
    <property type="entry name" value="WH-like_DNA-bd_sf"/>
</dbReference>
<evidence type="ECO:0000313" key="5">
    <source>
        <dbReference type="Proteomes" id="UP000789595"/>
    </source>
</evidence>
<dbReference type="InterPro" id="IPR030392">
    <property type="entry name" value="S74_ICA"/>
</dbReference>
<dbReference type="EMBL" id="CAKKNE010000005">
    <property type="protein sequence ID" value="CAH0378096.1"/>
    <property type="molecule type" value="Genomic_DNA"/>
</dbReference>
<feature type="chain" id="PRO_5035227576" description="Peptidase S74 domain-containing protein" evidence="2">
    <location>
        <begin position="18"/>
        <end position="182"/>
    </location>
</feature>
<dbReference type="Proteomes" id="UP000789595">
    <property type="component" value="Unassembled WGS sequence"/>
</dbReference>
<feature type="signal peptide" evidence="2">
    <location>
        <begin position="1"/>
        <end position="17"/>
    </location>
</feature>
<dbReference type="Gene3D" id="1.10.10.10">
    <property type="entry name" value="Winged helix-like DNA-binding domain superfamily/Winged helix DNA-binding domain"/>
    <property type="match status" value="1"/>
</dbReference>
<dbReference type="PROSITE" id="PS51688">
    <property type="entry name" value="ICA"/>
    <property type="match status" value="1"/>
</dbReference>
<protein>
    <recommendedName>
        <fullName evidence="3">Peptidase S74 domain-containing protein</fullName>
    </recommendedName>
</protein>
<keyword evidence="2" id="KW-0732">Signal</keyword>
<reference evidence="4" key="1">
    <citation type="submission" date="2021-11" db="EMBL/GenBank/DDBJ databases">
        <authorList>
            <consortium name="Genoscope - CEA"/>
            <person name="William W."/>
        </authorList>
    </citation>
    <scope>NUCLEOTIDE SEQUENCE</scope>
</reference>
<accession>A0A8J2X3Y1</accession>
<keyword evidence="1" id="KW-0175">Coiled coil</keyword>
<name>A0A8J2X3Y1_9STRA</name>